<protein>
    <submittedName>
        <fullName evidence="1">Uncharacterized protein</fullName>
    </submittedName>
</protein>
<evidence type="ECO:0000313" key="2">
    <source>
        <dbReference type="Proteomes" id="UP001320706"/>
    </source>
</evidence>
<organism evidence="1 2">
    <name type="scientific">Zalaria obscura</name>
    <dbReference type="NCBI Taxonomy" id="2024903"/>
    <lineage>
        <taxon>Eukaryota</taxon>
        <taxon>Fungi</taxon>
        <taxon>Dikarya</taxon>
        <taxon>Ascomycota</taxon>
        <taxon>Pezizomycotina</taxon>
        <taxon>Dothideomycetes</taxon>
        <taxon>Dothideomycetidae</taxon>
        <taxon>Dothideales</taxon>
        <taxon>Zalariaceae</taxon>
        <taxon>Zalaria</taxon>
    </lineage>
</organism>
<keyword evidence="2" id="KW-1185">Reference proteome</keyword>
<name>A0ACC3SQN1_9PEZI</name>
<accession>A0ACC3SQN1</accession>
<evidence type="ECO:0000313" key="1">
    <source>
        <dbReference type="EMBL" id="KAK8219633.1"/>
    </source>
</evidence>
<gene>
    <name evidence="1" type="ORF">M8818_000607</name>
</gene>
<sequence>MCVLDIIHAGAKVMLLEKGSKEPTQVEIPANEAVDSLPHPAQNVGRLYEAFADGKTEEYADWKLGRRRHELIAEMFQRSDGEEPFGAKASYMDQS</sequence>
<proteinExistence type="predicted"/>
<dbReference type="Proteomes" id="UP001320706">
    <property type="component" value="Unassembled WGS sequence"/>
</dbReference>
<dbReference type="EMBL" id="JAMKPW020000003">
    <property type="protein sequence ID" value="KAK8219633.1"/>
    <property type="molecule type" value="Genomic_DNA"/>
</dbReference>
<comment type="caution">
    <text evidence="1">The sequence shown here is derived from an EMBL/GenBank/DDBJ whole genome shotgun (WGS) entry which is preliminary data.</text>
</comment>
<reference evidence="1" key="1">
    <citation type="submission" date="2024-02" db="EMBL/GenBank/DDBJ databases">
        <title>Metagenome Assembled Genome of Zalaria obscura JY119.</title>
        <authorList>
            <person name="Vighnesh L."/>
            <person name="Jagadeeshwari U."/>
            <person name="Venkata Ramana C."/>
            <person name="Sasikala C."/>
        </authorList>
    </citation>
    <scope>NUCLEOTIDE SEQUENCE</scope>
    <source>
        <strain evidence="1">JY119</strain>
    </source>
</reference>